<evidence type="ECO:0000256" key="1">
    <source>
        <dbReference type="ARBA" id="ARBA00010617"/>
    </source>
</evidence>
<dbReference type="InterPro" id="IPR001128">
    <property type="entry name" value="Cyt_P450"/>
</dbReference>
<reference evidence="4" key="1">
    <citation type="journal article" date="2014" name="Genome Announc.">
        <title>Draft Genome Sequences of Three Alkaliphilic Bacillus Strains, Bacillus wakoensis JCM 9140T, Bacillus akibai JCM 9157T, and Bacillus hemicellulosilyticus JCM 9152T.</title>
        <authorList>
            <person name="Yuki M."/>
            <person name="Oshima K."/>
            <person name="Suda W."/>
            <person name="Oshida Y."/>
            <person name="Kitamura K."/>
            <person name="Iida T."/>
            <person name="Hattori M."/>
            <person name="Ohkuma M."/>
        </authorList>
    </citation>
    <scope>NUCLEOTIDE SEQUENCE [LARGE SCALE GENOMIC DNA]</scope>
    <source>
        <strain evidence="4">JCM 9152</strain>
    </source>
</reference>
<sequence>MNLKSVDLFSNEFHQNPYEYYEKIRPHKPFAKVKMFNEDQYSWMAFSYEAAEAVLKDKRFIKDMKTVYPDLTDENISPIAHSMLFSDPPNHRRLRRLAQNGFTPQKIAKLRGRIEEISKEQAILMKHNRAVDFIEDYAFPIPIRVICELLGIPTEDRLDFQRWSTVIVEITEAPRYEEAMDEFIAYLQKLIEQKRLDPQEDLLSELIQAKEEDEQLTLNELYGFVILLIVAGHETTVNLISNGLLALLTHPEQLALLKEDPSLSGKRLMNCYVLMVRLNLAQTVGQVSLLYLWVNK</sequence>
<keyword evidence="2" id="KW-0349">Heme</keyword>
<dbReference type="InterPro" id="IPR002397">
    <property type="entry name" value="Cyt_P450_B"/>
</dbReference>
<keyword evidence="2" id="KW-0408">Iron</keyword>
<comment type="caution">
    <text evidence="4">The sequence shown here is derived from an EMBL/GenBank/DDBJ whole genome shotgun (WGS) entry which is preliminary data.</text>
</comment>
<dbReference type="SUPFAM" id="SSF48264">
    <property type="entry name" value="Cytochrome P450"/>
    <property type="match status" value="1"/>
</dbReference>
<dbReference type="GO" id="GO:0005506">
    <property type="term" value="F:iron ion binding"/>
    <property type="evidence" value="ECO:0007669"/>
    <property type="project" value="InterPro"/>
</dbReference>
<gene>
    <name evidence="4" type="ORF">JCM9152_4419</name>
</gene>
<dbReference type="Pfam" id="PF00067">
    <property type="entry name" value="p450"/>
    <property type="match status" value="1"/>
</dbReference>
<keyword evidence="3" id="KW-0503">Monooxygenase</keyword>
<protein>
    <submittedName>
        <fullName evidence="4">Putative cytochrome P450 hydroxylase</fullName>
    </submittedName>
</protein>
<evidence type="ECO:0000313" key="4">
    <source>
        <dbReference type="EMBL" id="GAE32836.1"/>
    </source>
</evidence>
<dbReference type="PANTHER" id="PTHR46696:SF1">
    <property type="entry name" value="CYTOCHROME P450 YJIB-RELATED"/>
    <property type="match status" value="1"/>
</dbReference>
<evidence type="ECO:0000256" key="2">
    <source>
        <dbReference type="ARBA" id="ARBA00022617"/>
    </source>
</evidence>
<dbReference type="GO" id="GO:0016705">
    <property type="term" value="F:oxidoreductase activity, acting on paired donors, with incorporation or reduction of molecular oxygen"/>
    <property type="evidence" value="ECO:0007669"/>
    <property type="project" value="InterPro"/>
</dbReference>
<comment type="similarity">
    <text evidence="1">Belongs to the cytochrome P450 family.</text>
</comment>
<dbReference type="GO" id="GO:0020037">
    <property type="term" value="F:heme binding"/>
    <property type="evidence" value="ECO:0007669"/>
    <property type="project" value="InterPro"/>
</dbReference>
<dbReference type="RefSeq" id="WP_369384597.1">
    <property type="nucleotide sequence ID" value="NZ_BAUU01000056.1"/>
</dbReference>
<keyword evidence="5" id="KW-1185">Reference proteome</keyword>
<dbReference type="EMBL" id="BAUU01000056">
    <property type="protein sequence ID" value="GAE32836.1"/>
    <property type="molecule type" value="Genomic_DNA"/>
</dbReference>
<keyword evidence="3" id="KW-0560">Oxidoreductase</keyword>
<dbReference type="Proteomes" id="UP000018895">
    <property type="component" value="Unassembled WGS sequence"/>
</dbReference>
<proteinExistence type="inferred from homology"/>
<keyword evidence="2" id="KW-0479">Metal-binding</keyword>
<evidence type="ECO:0000313" key="5">
    <source>
        <dbReference type="Proteomes" id="UP000018895"/>
    </source>
</evidence>
<organism evidence="4 5">
    <name type="scientific">Halalkalibacter hemicellulosilyticusJCM 9152</name>
    <dbReference type="NCBI Taxonomy" id="1236971"/>
    <lineage>
        <taxon>Bacteria</taxon>
        <taxon>Bacillati</taxon>
        <taxon>Bacillota</taxon>
        <taxon>Bacilli</taxon>
        <taxon>Bacillales</taxon>
        <taxon>Bacillaceae</taxon>
        <taxon>Halalkalibacter</taxon>
    </lineage>
</organism>
<evidence type="ECO:0000256" key="3">
    <source>
        <dbReference type="ARBA" id="ARBA00023033"/>
    </source>
</evidence>
<accession>W4QL72</accession>
<dbReference type="Gene3D" id="1.10.630.10">
    <property type="entry name" value="Cytochrome P450"/>
    <property type="match status" value="1"/>
</dbReference>
<name>W4QL72_9BACI</name>
<dbReference type="AlphaFoldDB" id="W4QL72"/>
<dbReference type="STRING" id="1236971.JCM9152_4419"/>
<dbReference type="PRINTS" id="PR00359">
    <property type="entry name" value="BP450"/>
</dbReference>
<dbReference type="InterPro" id="IPR036396">
    <property type="entry name" value="Cyt_P450_sf"/>
</dbReference>
<dbReference type="GO" id="GO:0004497">
    <property type="term" value="F:monooxygenase activity"/>
    <property type="evidence" value="ECO:0007669"/>
    <property type="project" value="UniProtKB-KW"/>
</dbReference>
<dbReference type="PANTHER" id="PTHR46696">
    <property type="entry name" value="P450, PUTATIVE (EUROFUNG)-RELATED"/>
    <property type="match status" value="1"/>
</dbReference>